<dbReference type="InterPro" id="IPR012338">
    <property type="entry name" value="Beta-lactam/transpept-like"/>
</dbReference>
<dbReference type="GO" id="GO:0016757">
    <property type="term" value="F:glycosyltransferase activity"/>
    <property type="evidence" value="ECO:0007669"/>
    <property type="project" value="UniProtKB-KW"/>
</dbReference>
<keyword evidence="7" id="KW-1185">Reference proteome</keyword>
<dbReference type="EC" id="2.4.1.129" evidence="6"/>
<feature type="domain" description="Penicillin-binding protein dimerisation" evidence="5">
    <location>
        <begin position="59"/>
        <end position="230"/>
    </location>
</feature>
<evidence type="ECO:0000259" key="4">
    <source>
        <dbReference type="Pfam" id="PF00905"/>
    </source>
</evidence>
<comment type="subcellular location">
    <subcellularLocation>
        <location evidence="1">Membrane</location>
    </subcellularLocation>
</comment>
<dbReference type="GO" id="GO:0008658">
    <property type="term" value="F:penicillin binding"/>
    <property type="evidence" value="ECO:0007669"/>
    <property type="project" value="InterPro"/>
</dbReference>
<comment type="caution">
    <text evidence="6">The sequence shown here is derived from an EMBL/GenBank/DDBJ whole genome shotgun (WGS) entry which is preliminary data.</text>
</comment>
<dbReference type="InterPro" id="IPR036138">
    <property type="entry name" value="PBP_dimer_sf"/>
</dbReference>
<evidence type="ECO:0000313" key="7">
    <source>
        <dbReference type="Proteomes" id="UP000029014"/>
    </source>
</evidence>
<evidence type="ECO:0000259" key="5">
    <source>
        <dbReference type="Pfam" id="PF03717"/>
    </source>
</evidence>
<evidence type="ECO:0000256" key="3">
    <source>
        <dbReference type="ARBA" id="ARBA00023136"/>
    </source>
</evidence>
<protein>
    <submittedName>
        <fullName evidence="6">Peptidoglycan glycosyltransferase</fullName>
        <ecNumber evidence="6">2.4.1.129</ecNumber>
    </submittedName>
</protein>
<proteinExistence type="inferred from homology"/>
<dbReference type="eggNOG" id="COG0768">
    <property type="taxonomic scope" value="Bacteria"/>
</dbReference>
<dbReference type="SUPFAM" id="SSF56601">
    <property type="entry name" value="beta-lactamase/transpeptidase-like"/>
    <property type="match status" value="1"/>
</dbReference>
<keyword evidence="6" id="KW-0328">Glycosyltransferase</keyword>
<dbReference type="Proteomes" id="UP000029014">
    <property type="component" value="Unassembled WGS sequence"/>
</dbReference>
<organism evidence="6 7">
    <name type="scientific">Bifidobacterium minimum</name>
    <dbReference type="NCBI Taxonomy" id="1693"/>
    <lineage>
        <taxon>Bacteria</taxon>
        <taxon>Bacillati</taxon>
        <taxon>Actinomycetota</taxon>
        <taxon>Actinomycetes</taxon>
        <taxon>Bifidobacteriales</taxon>
        <taxon>Bifidobacteriaceae</taxon>
        <taxon>Bifidobacterium</taxon>
    </lineage>
</organism>
<dbReference type="SUPFAM" id="SSF56519">
    <property type="entry name" value="Penicillin binding protein dimerisation domain"/>
    <property type="match status" value="1"/>
</dbReference>
<dbReference type="PANTHER" id="PTHR30627">
    <property type="entry name" value="PEPTIDOGLYCAN D,D-TRANSPEPTIDASE"/>
    <property type="match status" value="1"/>
</dbReference>
<name>A0A087BPY6_9BIFI</name>
<dbReference type="AlphaFoldDB" id="A0A087BPY6"/>
<dbReference type="InterPro" id="IPR001460">
    <property type="entry name" value="PCN-bd_Tpept"/>
</dbReference>
<comment type="similarity">
    <text evidence="2">Belongs to the transpeptidase family.</text>
</comment>
<dbReference type="PANTHER" id="PTHR30627:SF1">
    <property type="entry name" value="PEPTIDOGLYCAN D,D-TRANSPEPTIDASE FTSI"/>
    <property type="match status" value="1"/>
</dbReference>
<dbReference type="Gene3D" id="3.30.450.330">
    <property type="match status" value="1"/>
</dbReference>
<dbReference type="Gene3D" id="3.90.1310.10">
    <property type="entry name" value="Penicillin-binding protein 2a (Domain 2)"/>
    <property type="match status" value="1"/>
</dbReference>
<dbReference type="Gene3D" id="3.40.710.10">
    <property type="entry name" value="DD-peptidase/beta-lactamase superfamily"/>
    <property type="match status" value="1"/>
</dbReference>
<evidence type="ECO:0000256" key="2">
    <source>
        <dbReference type="ARBA" id="ARBA00007171"/>
    </source>
</evidence>
<dbReference type="Pfam" id="PF00905">
    <property type="entry name" value="Transpeptidase"/>
    <property type="match status" value="1"/>
</dbReference>
<sequence length="596" mass="63091">MRNGVDRTMKAMARRVIVVGVVLAILALACLGRLVSIQLLEGKSIAQAATASRTLPVTISANRGRILDRNGTVLASSAERYTVVANPEAVATFEPVTCTTKTKSYCHEIDGKPVGVTGAAAVARLVAPILKMNAMKLGAIMSVSGQYAVLKKDVTPQVMRELDALNLGGYIYGELSSDRLYSSGTMAGALIGGVNDDGDGVGGIELMENKTLNGKDGYKVYQQGNGGEEIPGTVTKSRDAVDGSDVELTIDSDVDWYVKKVLQDGVKTYEADWALAVVQDVSTGQIIALDDSDSITAGSDTAKMGVARAVGTTFEPGSIGKVLSMSGMLQTGAHKLTDKFTVPWRIEKDGQTYQDAEEHATSNWTLSGILQQSSNVGMVMAGEKYSDSDRYKFLTKFGIGQSSGMGIPGESSGTLTGPEVWDGRTRNTVLFGQGYATNVLQITNAIAAIANKGVRTQQSIIKSVISPDGKVTHPTTGKAVRVVDEDVASQMMDAMESAAEHYDQFAKVDGYRVASKSGTAEVAGSDGKLTGIVADWAGIIPADNPRFVITVVIKNPQGIYGGLTAGPLFKQIGEFLMQKYQVPTSEARKSAIPVDW</sequence>
<dbReference type="PROSITE" id="PS51257">
    <property type="entry name" value="PROKAR_LIPOPROTEIN"/>
    <property type="match status" value="1"/>
</dbReference>
<evidence type="ECO:0000313" key="6">
    <source>
        <dbReference type="EMBL" id="KFI73086.1"/>
    </source>
</evidence>
<feature type="domain" description="Penicillin-binding protein transpeptidase" evidence="4">
    <location>
        <begin position="275"/>
        <end position="572"/>
    </location>
</feature>
<reference evidence="6 7" key="1">
    <citation type="submission" date="2014-03" db="EMBL/GenBank/DDBJ databases">
        <title>Genomics of Bifidobacteria.</title>
        <authorList>
            <person name="Ventura M."/>
            <person name="Milani C."/>
            <person name="Lugli G.A."/>
        </authorList>
    </citation>
    <scope>NUCLEOTIDE SEQUENCE [LARGE SCALE GENOMIC DNA]</scope>
    <source>
        <strain evidence="6 7">LMG 11592</strain>
    </source>
</reference>
<evidence type="ECO:0000256" key="1">
    <source>
        <dbReference type="ARBA" id="ARBA00004370"/>
    </source>
</evidence>
<dbReference type="Pfam" id="PF03717">
    <property type="entry name" value="PBP_dimer"/>
    <property type="match status" value="1"/>
</dbReference>
<dbReference type="EMBL" id="JGZD01000008">
    <property type="protein sequence ID" value="KFI73086.1"/>
    <property type="molecule type" value="Genomic_DNA"/>
</dbReference>
<accession>A0A087BPY6</accession>
<dbReference type="GO" id="GO:0071555">
    <property type="term" value="P:cell wall organization"/>
    <property type="evidence" value="ECO:0007669"/>
    <property type="project" value="TreeGrafter"/>
</dbReference>
<dbReference type="InterPro" id="IPR050515">
    <property type="entry name" value="Beta-lactam/transpept"/>
</dbReference>
<keyword evidence="6" id="KW-0808">Transferase</keyword>
<dbReference type="STRING" id="1693.BMIN_0809"/>
<gene>
    <name evidence="6" type="ORF">BMIN_0809</name>
</gene>
<dbReference type="GO" id="GO:0005886">
    <property type="term" value="C:plasma membrane"/>
    <property type="evidence" value="ECO:0007669"/>
    <property type="project" value="TreeGrafter"/>
</dbReference>
<dbReference type="InterPro" id="IPR005311">
    <property type="entry name" value="PBP_dimer"/>
</dbReference>
<keyword evidence="3" id="KW-0472">Membrane</keyword>